<accession>A0AAV0V4E7</accession>
<evidence type="ECO:0000256" key="1">
    <source>
        <dbReference type="SAM" id="Phobius"/>
    </source>
</evidence>
<sequence length="151" mass="16898">MVVSERVRLSRIIALVGYCVLCCLCLLLLVYLRMNRHVAFKSDAQATRKVILPAYEPLLWLLAVVTGALAVLFCIALSTDMYTSRFPSLSGEIFYAGRQFVFVVTLVFLCQKSVSLPALRRAVVVSVLLASYTIPLMRLIVYFAPQDLALF</sequence>
<feature type="transmembrane region" description="Helical" evidence="1">
    <location>
        <begin position="58"/>
        <end position="78"/>
    </location>
</feature>
<keyword evidence="1" id="KW-0472">Membrane</keyword>
<organism evidence="2 3">
    <name type="scientific">Peronospora destructor</name>
    <dbReference type="NCBI Taxonomy" id="86335"/>
    <lineage>
        <taxon>Eukaryota</taxon>
        <taxon>Sar</taxon>
        <taxon>Stramenopiles</taxon>
        <taxon>Oomycota</taxon>
        <taxon>Peronosporomycetes</taxon>
        <taxon>Peronosporales</taxon>
        <taxon>Peronosporaceae</taxon>
        <taxon>Peronospora</taxon>
    </lineage>
</organism>
<keyword evidence="1" id="KW-1133">Transmembrane helix</keyword>
<reference evidence="2" key="1">
    <citation type="submission" date="2022-12" db="EMBL/GenBank/DDBJ databases">
        <authorList>
            <person name="Webb A."/>
        </authorList>
    </citation>
    <scope>NUCLEOTIDE SEQUENCE</scope>
    <source>
        <strain evidence="2">Pd1</strain>
    </source>
</reference>
<protein>
    <submittedName>
        <fullName evidence="2">Uncharacterized protein</fullName>
    </submittedName>
</protein>
<feature type="transmembrane region" description="Helical" evidence="1">
    <location>
        <begin position="12"/>
        <end position="32"/>
    </location>
</feature>
<feature type="transmembrane region" description="Helical" evidence="1">
    <location>
        <begin position="122"/>
        <end position="144"/>
    </location>
</feature>
<evidence type="ECO:0000313" key="2">
    <source>
        <dbReference type="EMBL" id="CAI5744061.1"/>
    </source>
</evidence>
<comment type="caution">
    <text evidence="2">The sequence shown here is derived from an EMBL/GenBank/DDBJ whole genome shotgun (WGS) entry which is preliminary data.</text>
</comment>
<dbReference type="Proteomes" id="UP001162029">
    <property type="component" value="Unassembled WGS sequence"/>
</dbReference>
<keyword evidence="1" id="KW-0812">Transmembrane</keyword>
<dbReference type="AlphaFoldDB" id="A0AAV0V4E7"/>
<proteinExistence type="predicted"/>
<name>A0AAV0V4E7_9STRA</name>
<feature type="transmembrane region" description="Helical" evidence="1">
    <location>
        <begin position="93"/>
        <end position="110"/>
    </location>
</feature>
<keyword evidence="3" id="KW-1185">Reference proteome</keyword>
<evidence type="ECO:0000313" key="3">
    <source>
        <dbReference type="Proteomes" id="UP001162029"/>
    </source>
</evidence>
<gene>
    <name evidence="2" type="ORF">PDE001_LOCUS9235</name>
</gene>
<dbReference type="EMBL" id="CANTFM010002018">
    <property type="protein sequence ID" value="CAI5744061.1"/>
    <property type="molecule type" value="Genomic_DNA"/>
</dbReference>